<dbReference type="Proteomes" id="UP000886667">
    <property type="component" value="Unassembled WGS sequence"/>
</dbReference>
<gene>
    <name evidence="2" type="ORF">JAZ07_01170</name>
</gene>
<comment type="caution">
    <text evidence="2">The sequence shown here is derived from an EMBL/GenBank/DDBJ whole genome shotgun (WGS) entry which is preliminary data.</text>
</comment>
<organism evidence="2 3">
    <name type="scientific">Candidatus Thiodiazotropha taylori</name>
    <dbReference type="NCBI Taxonomy" id="2792791"/>
    <lineage>
        <taxon>Bacteria</taxon>
        <taxon>Pseudomonadati</taxon>
        <taxon>Pseudomonadota</taxon>
        <taxon>Gammaproteobacteria</taxon>
        <taxon>Chromatiales</taxon>
        <taxon>Sedimenticolaceae</taxon>
        <taxon>Candidatus Thiodiazotropha</taxon>
    </lineage>
</organism>
<feature type="compositionally biased region" description="Basic residues" evidence="1">
    <location>
        <begin position="177"/>
        <end position="203"/>
    </location>
</feature>
<evidence type="ECO:0000256" key="1">
    <source>
        <dbReference type="SAM" id="MobiDB-lite"/>
    </source>
</evidence>
<accession>A0A9E4KA69</accession>
<feature type="region of interest" description="Disordered" evidence="1">
    <location>
        <begin position="177"/>
        <end position="213"/>
    </location>
</feature>
<protein>
    <submittedName>
        <fullName evidence="2">Uncharacterized protein</fullName>
    </submittedName>
</protein>
<name>A0A9E4KA69_9GAMM</name>
<dbReference type="EMBL" id="JAEPCM010000016">
    <property type="protein sequence ID" value="MCG7944937.1"/>
    <property type="molecule type" value="Genomic_DNA"/>
</dbReference>
<evidence type="ECO:0000313" key="3">
    <source>
        <dbReference type="Proteomes" id="UP000886667"/>
    </source>
</evidence>
<proteinExistence type="predicted"/>
<reference evidence="2" key="1">
    <citation type="journal article" date="2021" name="Proc. Natl. Acad. Sci. U.S.A.">
        <title>Global biogeography of chemosynthetic symbionts reveals both localized and globally distributed symbiont groups. .</title>
        <authorList>
            <person name="Osvatic J.T."/>
            <person name="Wilkins L.G.E."/>
            <person name="Leibrecht L."/>
            <person name="Leray M."/>
            <person name="Zauner S."/>
            <person name="Polzin J."/>
            <person name="Camacho Y."/>
            <person name="Gros O."/>
            <person name="van Gils J.A."/>
            <person name="Eisen J.A."/>
            <person name="Petersen J.M."/>
            <person name="Yuen B."/>
        </authorList>
    </citation>
    <scope>NUCLEOTIDE SEQUENCE</scope>
    <source>
        <strain evidence="2">MAGclacostrist064TRANS</strain>
    </source>
</reference>
<sequence>MMNLREWKIKTEESIKDSIKDTIRNGGTVNESLFSIEDLEQEIIVEDFEEIVEDFEEISFIDENDLEFKCPDLQETVEFIPSEYGNEMDIEAEINLDEASVHIESLRKIADLMFAEDYEIEFMDEAARAKIVFKRAKGEISKKKKCGPGMKLSGNRCIPQAGAQKAKEKVKGIKLKRAKKAMGSGKKKKAAIKAKITKKRVSGRARNFSNTEN</sequence>
<dbReference type="AlphaFoldDB" id="A0A9E4KA69"/>
<evidence type="ECO:0000313" key="2">
    <source>
        <dbReference type="EMBL" id="MCG7944937.1"/>
    </source>
</evidence>